<organism evidence="2 3">
    <name type="scientific">Fictibacillus enclensis</name>
    <dbReference type="NCBI Taxonomy" id="1017270"/>
    <lineage>
        <taxon>Bacteria</taxon>
        <taxon>Bacillati</taxon>
        <taxon>Bacillota</taxon>
        <taxon>Bacilli</taxon>
        <taxon>Bacillales</taxon>
        <taxon>Fictibacillaceae</taxon>
        <taxon>Fictibacillus</taxon>
    </lineage>
</organism>
<sequence>MPRRKLLVSGVESMLDQYREEIGEEFGIYRPVSERDAMVKESGKKSKTDDNDTKEKSRRK</sequence>
<evidence type="ECO:0000313" key="3">
    <source>
        <dbReference type="Proteomes" id="UP000054099"/>
    </source>
</evidence>
<evidence type="ECO:0000313" key="2">
    <source>
        <dbReference type="EMBL" id="KSU85055.1"/>
    </source>
</evidence>
<evidence type="ECO:0000256" key="1">
    <source>
        <dbReference type="SAM" id="MobiDB-lite"/>
    </source>
</evidence>
<accession>A0A0V8JD42</accession>
<dbReference type="OrthoDB" id="2943211at2"/>
<feature type="region of interest" description="Disordered" evidence="1">
    <location>
        <begin position="32"/>
        <end position="60"/>
    </location>
</feature>
<name>A0A0V8JD42_9BACL</name>
<dbReference type="EMBL" id="LNQN01000001">
    <property type="protein sequence ID" value="KSU85055.1"/>
    <property type="molecule type" value="Genomic_DNA"/>
</dbReference>
<comment type="caution">
    <text evidence="2">The sequence shown here is derived from an EMBL/GenBank/DDBJ whole genome shotgun (WGS) entry which is preliminary data.</text>
</comment>
<dbReference type="AlphaFoldDB" id="A0A0V8JD42"/>
<dbReference type="Proteomes" id="UP000054099">
    <property type="component" value="Unassembled WGS sequence"/>
</dbReference>
<keyword evidence="3" id="KW-1185">Reference proteome</keyword>
<gene>
    <name evidence="2" type="ORF">AS030_05905</name>
</gene>
<dbReference type="RefSeq" id="WP_061969402.1">
    <property type="nucleotide sequence ID" value="NZ_FMAV01000001.1"/>
</dbReference>
<protein>
    <submittedName>
        <fullName evidence="2">Uncharacterized protein</fullName>
    </submittedName>
</protein>
<proteinExistence type="predicted"/>
<reference evidence="2 3" key="1">
    <citation type="journal article" date="2014" name="Antonie Van Leeuwenhoek">
        <title>Fictibacillus enclensis sp. nov., isolated from marine sediment.</title>
        <authorList>
            <person name="Dastager S.G."/>
            <person name="Mawlankar R."/>
            <person name="Srinivasan K."/>
            <person name="Tang S.K."/>
            <person name="Lee J.C."/>
            <person name="Ramana V.V."/>
            <person name="Shouche Y.S."/>
        </authorList>
    </citation>
    <scope>NUCLEOTIDE SEQUENCE [LARGE SCALE GENOMIC DNA]</scope>
    <source>
        <strain evidence="2 3">NIO-1003</strain>
    </source>
</reference>